<organism evidence="2 3">
    <name type="scientific">Pedobacter ginsenosidimutans</name>
    <dbReference type="NCBI Taxonomy" id="687842"/>
    <lineage>
        <taxon>Bacteria</taxon>
        <taxon>Pseudomonadati</taxon>
        <taxon>Bacteroidota</taxon>
        <taxon>Sphingobacteriia</taxon>
        <taxon>Sphingobacteriales</taxon>
        <taxon>Sphingobacteriaceae</taxon>
        <taxon>Pedobacter</taxon>
    </lineage>
</organism>
<dbReference type="Proteomes" id="UP000051950">
    <property type="component" value="Unassembled WGS sequence"/>
</dbReference>
<comment type="caution">
    <text evidence="2">The sequence shown here is derived from an EMBL/GenBank/DDBJ whole genome shotgun (WGS) entry which is preliminary data.</text>
</comment>
<dbReference type="EMBL" id="LMZQ01000006">
    <property type="protein sequence ID" value="KRT16107.1"/>
    <property type="molecule type" value="Genomic_DNA"/>
</dbReference>
<keyword evidence="3" id="KW-1185">Reference proteome</keyword>
<evidence type="ECO:0000313" key="3">
    <source>
        <dbReference type="Proteomes" id="UP000051950"/>
    </source>
</evidence>
<feature type="signal peptide" evidence="1">
    <location>
        <begin position="1"/>
        <end position="23"/>
    </location>
</feature>
<name>A0A0T5VQJ1_9SPHI</name>
<protein>
    <recommendedName>
        <fullName evidence="4">Lipocalin-like domain-containing protein</fullName>
    </recommendedName>
</protein>
<keyword evidence="1" id="KW-0732">Signal</keyword>
<evidence type="ECO:0008006" key="4">
    <source>
        <dbReference type="Google" id="ProtNLM"/>
    </source>
</evidence>
<sequence length="162" mass="18179">MKTYINRFIVLSSFFLLASSFVADESPVNKNTPESEICSKTIKYTTNKLLGPNGEEITAPTEITINPTTKVITLVSTPPDQEKVLFETQIESIECSFSKKLSSGKAYYKGYILQQDGNKSPAEIVLEAKDGKVSLTSYDEEKRIGLRAIFDKWEIIENKEKP</sequence>
<dbReference type="AlphaFoldDB" id="A0A0T5VQJ1"/>
<feature type="chain" id="PRO_5006665501" description="Lipocalin-like domain-containing protein" evidence="1">
    <location>
        <begin position="24"/>
        <end position="162"/>
    </location>
</feature>
<proteinExistence type="predicted"/>
<accession>A0A0T5VQJ1</accession>
<evidence type="ECO:0000313" key="2">
    <source>
        <dbReference type="EMBL" id="KRT16107.1"/>
    </source>
</evidence>
<gene>
    <name evidence="2" type="ORF">ASU31_11440</name>
</gene>
<dbReference type="RefSeq" id="WP_057932448.1">
    <property type="nucleotide sequence ID" value="NZ_LMZQ01000006.1"/>
</dbReference>
<evidence type="ECO:0000256" key="1">
    <source>
        <dbReference type="SAM" id="SignalP"/>
    </source>
</evidence>
<reference evidence="2 3" key="1">
    <citation type="submission" date="2015-11" db="EMBL/GenBank/DDBJ databases">
        <title>Sequence of Pedobacter ginsenosidimutans.</title>
        <authorList>
            <person name="Carson E."/>
            <person name="Keyser V."/>
            <person name="Newman J."/>
            <person name="Miller J."/>
        </authorList>
    </citation>
    <scope>NUCLEOTIDE SEQUENCE [LARGE SCALE GENOMIC DNA]</scope>
    <source>
        <strain evidence="2 3">KACC 14530</strain>
    </source>
</reference>
<dbReference type="OrthoDB" id="675489at2"/>